<organism evidence="1 2">
    <name type="scientific">Amycolatopsis rubida</name>
    <dbReference type="NCBI Taxonomy" id="112413"/>
    <lineage>
        <taxon>Bacteria</taxon>
        <taxon>Bacillati</taxon>
        <taxon>Actinomycetota</taxon>
        <taxon>Actinomycetes</taxon>
        <taxon>Pseudonocardiales</taxon>
        <taxon>Pseudonocardiaceae</taxon>
        <taxon>Amycolatopsis</taxon>
    </lineage>
</organism>
<dbReference type="STRING" id="112413.SAMN05421854_101533"/>
<dbReference type="Gene3D" id="3.40.50.720">
    <property type="entry name" value="NAD(P)-binding Rossmann-like Domain"/>
    <property type="match status" value="1"/>
</dbReference>
<name>A0A1I5E7K9_9PSEU</name>
<gene>
    <name evidence="1" type="ORF">SAMN05421854_101533</name>
</gene>
<dbReference type="InterPro" id="IPR036291">
    <property type="entry name" value="NAD(P)-bd_dom_sf"/>
</dbReference>
<proteinExistence type="predicted"/>
<dbReference type="EMBL" id="FOWC01000001">
    <property type="protein sequence ID" value="SFO07447.1"/>
    <property type="molecule type" value="Genomic_DNA"/>
</dbReference>
<evidence type="ECO:0000313" key="2">
    <source>
        <dbReference type="Proteomes" id="UP000199137"/>
    </source>
</evidence>
<dbReference type="SUPFAM" id="SSF51735">
    <property type="entry name" value="NAD(P)-binding Rossmann-fold domains"/>
    <property type="match status" value="1"/>
</dbReference>
<protein>
    <submittedName>
        <fullName evidence="1">Uncharacterized protein</fullName>
    </submittedName>
</protein>
<dbReference type="Proteomes" id="UP000199137">
    <property type="component" value="Unassembled WGS sequence"/>
</dbReference>
<dbReference type="AlphaFoldDB" id="A0A1I5E7K9"/>
<evidence type="ECO:0000313" key="1">
    <source>
        <dbReference type="EMBL" id="SFO07447.1"/>
    </source>
</evidence>
<sequence>MTAIARLPGNLALDHRRRTADALNPESLRGALAGPEAVVSALGSTGLGPTTVCSAGTAAIVSALPSGARLMVLSSAALATPPDAGPGARLLGGILRWVAAASVRRHGADGEAVGFQRARVDSGAAERVD</sequence>
<reference evidence="1 2" key="1">
    <citation type="submission" date="2016-10" db="EMBL/GenBank/DDBJ databases">
        <authorList>
            <person name="de Groot N.N."/>
        </authorList>
    </citation>
    <scope>NUCLEOTIDE SEQUENCE [LARGE SCALE GENOMIC DNA]</scope>
    <source>
        <strain evidence="1 2">DSM 44637</strain>
    </source>
</reference>
<accession>A0A1I5E7K9</accession>